<dbReference type="EC" id="1.-.-.-" evidence="7"/>
<keyword evidence="6 7" id="KW-0520">NAD</keyword>
<feature type="binding site" description="in other chain" evidence="8">
    <location>
        <begin position="133"/>
        <end position="135"/>
    </location>
    <ligand>
        <name>FMN</name>
        <dbReference type="ChEBI" id="CHEBI:58210"/>
        <note>ligand shared between dimeric partners</note>
    </ligand>
</feature>
<evidence type="ECO:0000256" key="5">
    <source>
        <dbReference type="ARBA" id="ARBA00023002"/>
    </source>
</evidence>
<feature type="binding site" description="in other chain" evidence="8">
    <location>
        <begin position="17"/>
        <end position="19"/>
    </location>
    <ligand>
        <name>FMN</name>
        <dbReference type="ChEBI" id="CHEBI:58210"/>
        <note>ligand shared between dimeric partners</note>
    </ligand>
</feature>
<accession>A0ABD5IX12</accession>
<evidence type="ECO:0000313" key="11">
    <source>
        <dbReference type="Proteomes" id="UP001339962"/>
    </source>
</evidence>
<evidence type="ECO:0000256" key="2">
    <source>
        <dbReference type="ARBA" id="ARBA00022630"/>
    </source>
</evidence>
<protein>
    <recommendedName>
        <fullName evidence="7">Putative NAD(P)H nitroreductase</fullName>
        <ecNumber evidence="7">1.-.-.-</ecNumber>
    </recommendedName>
</protein>
<evidence type="ECO:0000256" key="1">
    <source>
        <dbReference type="ARBA" id="ARBA00007118"/>
    </source>
</evidence>
<evidence type="ECO:0000256" key="8">
    <source>
        <dbReference type="PIRSR" id="PIRSR000232-1"/>
    </source>
</evidence>
<evidence type="ECO:0000256" key="4">
    <source>
        <dbReference type="ARBA" id="ARBA00022857"/>
    </source>
</evidence>
<dbReference type="PIRSF" id="PIRSF000232">
    <property type="entry name" value="YdjA"/>
    <property type="match status" value="1"/>
</dbReference>
<dbReference type="InterPro" id="IPR029479">
    <property type="entry name" value="Nitroreductase"/>
</dbReference>
<proteinExistence type="inferred from homology"/>
<dbReference type="InterPro" id="IPR000415">
    <property type="entry name" value="Nitroreductase-like"/>
</dbReference>
<dbReference type="InterPro" id="IPR052530">
    <property type="entry name" value="NAD(P)H_nitroreductase"/>
</dbReference>
<evidence type="ECO:0000259" key="9">
    <source>
        <dbReference type="Pfam" id="PF00881"/>
    </source>
</evidence>
<dbReference type="Pfam" id="PF00881">
    <property type="entry name" value="Nitroreductase"/>
    <property type="match status" value="1"/>
</dbReference>
<keyword evidence="5 7" id="KW-0560">Oxidoreductase</keyword>
<reference evidence="10 11" key="1">
    <citation type="submission" date="2023-03" db="EMBL/GenBank/DDBJ databases">
        <title>Bacillus Genome Sequencing.</title>
        <authorList>
            <person name="Dunlap C."/>
        </authorList>
    </citation>
    <scope>NUCLEOTIDE SEQUENCE [LARGE SCALE GENOMIC DNA]</scope>
    <source>
        <strain evidence="10 11">NRS-38</strain>
    </source>
</reference>
<evidence type="ECO:0000256" key="3">
    <source>
        <dbReference type="ARBA" id="ARBA00022643"/>
    </source>
</evidence>
<keyword evidence="3 7" id="KW-0288">FMN</keyword>
<organism evidence="10 11">
    <name type="scientific">Anoxybacteroides rupiense</name>
    <dbReference type="NCBI Taxonomy" id="311460"/>
    <lineage>
        <taxon>Bacteria</taxon>
        <taxon>Bacillati</taxon>
        <taxon>Bacillota</taxon>
        <taxon>Bacilli</taxon>
        <taxon>Bacillales</taxon>
        <taxon>Anoxybacillaceae</taxon>
        <taxon>Anoxybacteroides</taxon>
    </lineage>
</organism>
<dbReference type="PANTHER" id="PTHR43821">
    <property type="entry name" value="NAD(P)H NITROREDUCTASE YDJA-RELATED"/>
    <property type="match status" value="1"/>
</dbReference>
<keyword evidence="4 7" id="KW-0521">NADP</keyword>
<dbReference type="CDD" id="cd02135">
    <property type="entry name" value="YdjA-like"/>
    <property type="match status" value="1"/>
</dbReference>
<gene>
    <name evidence="10" type="ORF">P9850_11375</name>
</gene>
<evidence type="ECO:0000256" key="7">
    <source>
        <dbReference type="PIRNR" id="PIRNR000232"/>
    </source>
</evidence>
<feature type="binding site" evidence="8">
    <location>
        <position position="46"/>
    </location>
    <ligand>
        <name>FMN</name>
        <dbReference type="ChEBI" id="CHEBI:58210"/>
        <note>ligand shared between dimeric partners</note>
    </ligand>
</feature>
<dbReference type="RefSeq" id="WP_044742784.1">
    <property type="nucleotide sequence ID" value="NZ_JACIDF010000012.1"/>
</dbReference>
<comment type="cofactor">
    <cofactor evidence="8">
        <name>FMN</name>
        <dbReference type="ChEBI" id="CHEBI:58210"/>
    </cofactor>
    <text evidence="8">Binds 1 FMN per subunit.</text>
</comment>
<sequence length="186" mass="21263">MITMQQEYKVAHTIKERRSIKEFKEDPIPKEVICELLNTAVWAPNHGLREPWRFILFVNEGKEKLIDAIAQESNNGKNIDLLREKLQPIPAHLLVVMQEDPRQKQWEEDLAATSALIQNFQLAAWEKGIGVIWKTGAYIYSPSFRKKVGVEPGEKIVGLLHIGYPASIPQARPRTKAEEKLTVIES</sequence>
<dbReference type="InterPro" id="IPR026021">
    <property type="entry name" value="YdjA-like"/>
</dbReference>
<keyword evidence="2 7" id="KW-0285">Flavoprotein</keyword>
<feature type="domain" description="Nitroreductase" evidence="9">
    <location>
        <begin position="14"/>
        <end position="164"/>
    </location>
</feature>
<comment type="caution">
    <text evidence="10">The sequence shown here is derived from an EMBL/GenBank/DDBJ whole genome shotgun (WGS) entry which is preliminary data.</text>
</comment>
<dbReference type="PANTHER" id="PTHR43821:SF1">
    <property type="entry name" value="NAD(P)H NITROREDUCTASE YDJA-RELATED"/>
    <property type="match status" value="1"/>
</dbReference>
<dbReference type="Gene3D" id="3.40.109.10">
    <property type="entry name" value="NADH Oxidase"/>
    <property type="match status" value="1"/>
</dbReference>
<dbReference type="SUPFAM" id="SSF55469">
    <property type="entry name" value="FMN-dependent nitroreductase-like"/>
    <property type="match status" value="1"/>
</dbReference>
<dbReference type="EMBL" id="JARTLI010000020">
    <property type="protein sequence ID" value="MED5052451.1"/>
    <property type="molecule type" value="Genomic_DNA"/>
</dbReference>
<name>A0ABD5IX12_9BACL</name>
<dbReference type="AlphaFoldDB" id="A0ABD5IX12"/>
<comment type="similarity">
    <text evidence="1 7">Belongs to the nitroreductase family.</text>
</comment>
<dbReference type="GO" id="GO:0016491">
    <property type="term" value="F:oxidoreductase activity"/>
    <property type="evidence" value="ECO:0007669"/>
    <property type="project" value="UniProtKB-UniRule"/>
</dbReference>
<evidence type="ECO:0000313" key="10">
    <source>
        <dbReference type="EMBL" id="MED5052451.1"/>
    </source>
</evidence>
<evidence type="ECO:0000256" key="6">
    <source>
        <dbReference type="ARBA" id="ARBA00023027"/>
    </source>
</evidence>
<dbReference type="Proteomes" id="UP001339962">
    <property type="component" value="Unassembled WGS sequence"/>
</dbReference>